<feature type="domain" description="Zn(2)-C6 fungal-type" evidence="3">
    <location>
        <begin position="24"/>
        <end position="65"/>
    </location>
</feature>
<dbReference type="KEGG" id="sgra:EX895_000696"/>
<dbReference type="RefSeq" id="XP_029742683.1">
    <property type="nucleotide sequence ID" value="XM_029881297.1"/>
</dbReference>
<dbReference type="Proteomes" id="UP000306050">
    <property type="component" value="Chromosome SGRAM_1"/>
</dbReference>
<dbReference type="SUPFAM" id="SSF57701">
    <property type="entry name" value="Zn2/Cys6 DNA-binding domain"/>
    <property type="match status" value="1"/>
</dbReference>
<dbReference type="PANTHER" id="PTHR31668:SF30">
    <property type="entry name" value="ZN(II)2CYS6 TRANSCRIPTION FACTOR (EUROFUNG)"/>
    <property type="match status" value="1"/>
</dbReference>
<dbReference type="OrthoDB" id="2123952at2759"/>
<comment type="caution">
    <text evidence="4">The sequence shown here is derived from an EMBL/GenBank/DDBJ whole genome shotgun (WGS) entry which is preliminary data.</text>
</comment>
<accession>A0A4U7L432</accession>
<name>A0A4U7L432_9BASI</name>
<feature type="region of interest" description="Disordered" evidence="2">
    <location>
        <begin position="727"/>
        <end position="775"/>
    </location>
</feature>
<feature type="compositionally biased region" description="Polar residues" evidence="2">
    <location>
        <begin position="731"/>
        <end position="740"/>
    </location>
</feature>
<evidence type="ECO:0000256" key="2">
    <source>
        <dbReference type="SAM" id="MobiDB-lite"/>
    </source>
</evidence>
<protein>
    <recommendedName>
        <fullName evidence="3">Zn(2)-C6 fungal-type domain-containing protein</fullName>
    </recommendedName>
</protein>
<dbReference type="AlphaFoldDB" id="A0A4U7L432"/>
<dbReference type="PROSITE" id="PS50048">
    <property type="entry name" value="ZN2_CY6_FUNGAL_2"/>
    <property type="match status" value="1"/>
</dbReference>
<sequence>MDLIRPIEDKVKAARSGSRLQNRACDQCRRSKRRCDLAKAGADGLPLQHDGPCKLCVRKNLQCTTHWSALQQSVSSSRKELRHISQTSVSYTALQDQLSSHHYLPAGLSTSSKSMSDSIDGLYISTNQLFTYVTAWEWIWQHFLGSSAVPAGVGLDAAVHPRRGLLSTKAASAWDSMMAINTVQHISPNFFYSTFVCDEAYRPHGRFKRIPHRAEEISMQALQYAIVAYASQYGSQNPGEWRGDESDRFRRQKDTQIAEAAWMRARDFLMANSSVATFRMAYALHLFSNTCPPLRSQKANLDVVQDTIYILQTGLRMMDDLATDLLRQQEEDLFALGFHNTDGAQMSDDTLLISDPGYRARVDRALALKDVAENLLWYSAICDAATTGGYGMPPIARSSTRDRVDIDAMQLSAALPAVSISAPRQADHHAAGFTSSVDSMGSAAEASLPYGASSFSSIPNVSPNPNTDSNRMANVDTTAARFGDPTMLRLESNFMVPTAMNGDLSSLTRDWSQRGDPSVLNRNPMAVPANQLPLSSPPTSDAMQSWNLVAHRALHVSKRVPYAMAAFSQAPGDPIRVKELLSLCQTGAATQIMIWQRNGNFRACLDNPRATAAELSEHFRRTWTMILFVQQVFQPLLDLDPHLYAHMPASAQSMITHLINQVGMGSLIFLELCSVLEGMPWMQGSKDTSWLRVSSMLRAELDQSRDLRNAVRRRSALRIGRSHDMVDQQVKRTLSNTGSPPRQRFTSKHTSPGGSGRNSHRGSDAGFSESSEMPDLSRIDVALPQDDMIVPAMQIHSSRHPVPTHLAAILHISFCALVPDALQEIGQHGAASPNTLDALDADLRGLQGILDSVLSFGPGFHREPSLETVFSTRNWLAPERQPLVLAMR</sequence>
<organism evidence="4 5">
    <name type="scientific">Sporisorium graminicola</name>
    <dbReference type="NCBI Taxonomy" id="280036"/>
    <lineage>
        <taxon>Eukaryota</taxon>
        <taxon>Fungi</taxon>
        <taxon>Dikarya</taxon>
        <taxon>Basidiomycota</taxon>
        <taxon>Ustilaginomycotina</taxon>
        <taxon>Ustilaginomycetes</taxon>
        <taxon>Ustilaginales</taxon>
        <taxon>Ustilaginaceae</taxon>
        <taxon>Sporisorium</taxon>
    </lineage>
</organism>
<evidence type="ECO:0000256" key="1">
    <source>
        <dbReference type="ARBA" id="ARBA00023242"/>
    </source>
</evidence>
<evidence type="ECO:0000259" key="3">
    <source>
        <dbReference type="PROSITE" id="PS50048"/>
    </source>
</evidence>
<keyword evidence="5" id="KW-1185">Reference proteome</keyword>
<dbReference type="CDD" id="cd00067">
    <property type="entry name" value="GAL4"/>
    <property type="match status" value="1"/>
</dbReference>
<evidence type="ECO:0000313" key="4">
    <source>
        <dbReference type="EMBL" id="TKY90698.1"/>
    </source>
</evidence>
<dbReference type="GO" id="GO:0000981">
    <property type="term" value="F:DNA-binding transcription factor activity, RNA polymerase II-specific"/>
    <property type="evidence" value="ECO:0007669"/>
    <property type="project" value="InterPro"/>
</dbReference>
<dbReference type="Pfam" id="PF00172">
    <property type="entry name" value="Zn_clus"/>
    <property type="match status" value="1"/>
</dbReference>
<proteinExistence type="predicted"/>
<dbReference type="Gene3D" id="4.10.240.10">
    <property type="entry name" value="Zn(2)-C6 fungal-type DNA-binding domain"/>
    <property type="match status" value="1"/>
</dbReference>
<dbReference type="InterPro" id="IPR050797">
    <property type="entry name" value="Carb_Metab_Trans_Reg"/>
</dbReference>
<keyword evidence="1" id="KW-0539">Nucleus</keyword>
<dbReference type="InterPro" id="IPR001138">
    <property type="entry name" value="Zn2Cys6_DnaBD"/>
</dbReference>
<dbReference type="SMART" id="SM00066">
    <property type="entry name" value="GAL4"/>
    <property type="match status" value="1"/>
</dbReference>
<dbReference type="PANTHER" id="PTHR31668">
    <property type="entry name" value="GLUCOSE TRANSPORT TRANSCRIPTION REGULATOR RGT1-RELATED-RELATED"/>
    <property type="match status" value="1"/>
</dbReference>
<dbReference type="EMBL" id="SRRM01000002">
    <property type="protein sequence ID" value="TKY90698.1"/>
    <property type="molecule type" value="Genomic_DNA"/>
</dbReference>
<evidence type="ECO:0000313" key="5">
    <source>
        <dbReference type="Proteomes" id="UP000306050"/>
    </source>
</evidence>
<dbReference type="GeneID" id="40723591"/>
<dbReference type="GO" id="GO:0008270">
    <property type="term" value="F:zinc ion binding"/>
    <property type="evidence" value="ECO:0007669"/>
    <property type="project" value="InterPro"/>
</dbReference>
<reference evidence="4 5" key="1">
    <citation type="submission" date="2019-05" db="EMBL/GenBank/DDBJ databases">
        <title>Sporisorium graminicola CBS 10092 draft sequencing and annotation.</title>
        <authorList>
            <person name="Solano-Gonzalez S."/>
            <person name="Caddick M.X."/>
            <person name="Darby A."/>
        </authorList>
    </citation>
    <scope>NUCLEOTIDE SEQUENCE [LARGE SCALE GENOMIC DNA]</scope>
    <source>
        <strain evidence="4 5">CBS 10092</strain>
    </source>
</reference>
<dbReference type="InterPro" id="IPR036864">
    <property type="entry name" value="Zn2-C6_fun-type_DNA-bd_sf"/>
</dbReference>
<gene>
    <name evidence="4" type="ORF">EX895_000696</name>
</gene>